<dbReference type="InterPro" id="IPR005720">
    <property type="entry name" value="Dihydroorotate_DH_cat"/>
</dbReference>
<dbReference type="GO" id="GO:0004152">
    <property type="term" value="F:dihydroorotate dehydrogenase activity"/>
    <property type="evidence" value="ECO:0007669"/>
    <property type="project" value="UniProtKB-UniRule"/>
</dbReference>
<dbReference type="GO" id="GO:0044205">
    <property type="term" value="P:'de novo' UMP biosynthetic process"/>
    <property type="evidence" value="ECO:0007669"/>
    <property type="project" value="UniProtKB-UniRule"/>
</dbReference>
<feature type="binding site" evidence="9">
    <location>
        <begin position="269"/>
        <end position="270"/>
    </location>
    <ligand>
        <name>FMN</name>
        <dbReference type="ChEBI" id="CHEBI:58210"/>
    </ligand>
</feature>
<evidence type="ECO:0000313" key="11">
    <source>
        <dbReference type="EMBL" id="MBB5435730.1"/>
    </source>
</evidence>
<feature type="binding site" evidence="9">
    <location>
        <begin position="46"/>
        <end position="47"/>
    </location>
    <ligand>
        <name>FMN</name>
        <dbReference type="ChEBI" id="CHEBI:58210"/>
    </ligand>
</feature>
<comment type="catalytic activity">
    <reaction evidence="9">
        <text>(S)-dihydroorotate + A = orotate + AH2</text>
        <dbReference type="Rhea" id="RHEA:18073"/>
        <dbReference type="ChEBI" id="CHEBI:13193"/>
        <dbReference type="ChEBI" id="CHEBI:17499"/>
        <dbReference type="ChEBI" id="CHEBI:30839"/>
        <dbReference type="ChEBI" id="CHEBI:30864"/>
    </reaction>
</comment>
<gene>
    <name evidence="9" type="primary">pyrD</name>
    <name evidence="11" type="ORF">HDA36_005878</name>
</gene>
<dbReference type="SUPFAM" id="SSF51395">
    <property type="entry name" value="FMN-linked oxidoreductases"/>
    <property type="match status" value="1"/>
</dbReference>
<keyword evidence="5 9" id="KW-0285">Flavoprotein</keyword>
<feature type="binding site" evidence="9">
    <location>
        <position position="194"/>
    </location>
    <ligand>
        <name>FMN</name>
        <dbReference type="ChEBI" id="CHEBI:58210"/>
    </ligand>
</feature>
<name>A0A7W8VH22_9ACTN</name>
<keyword evidence="6 9" id="KW-0288">FMN</keyword>
<dbReference type="HAMAP" id="MF_00224">
    <property type="entry name" value="DHO_dh_type1"/>
    <property type="match status" value="1"/>
</dbReference>
<dbReference type="AlphaFoldDB" id="A0A7W8VH22"/>
<dbReference type="PROSITE" id="PS00912">
    <property type="entry name" value="DHODEHASE_2"/>
    <property type="match status" value="1"/>
</dbReference>
<keyword evidence="7 9" id="KW-0665">Pyrimidine biosynthesis</keyword>
<dbReference type="InterPro" id="IPR001295">
    <property type="entry name" value="Dihydroorotate_DH_CS"/>
</dbReference>
<dbReference type="PIRSF" id="PIRSF000164">
    <property type="entry name" value="DHO_oxidase"/>
    <property type="match status" value="1"/>
</dbReference>
<organism evidence="11 12">
    <name type="scientific">Nocardiopsis composta</name>
    <dbReference type="NCBI Taxonomy" id="157465"/>
    <lineage>
        <taxon>Bacteria</taxon>
        <taxon>Bacillati</taxon>
        <taxon>Actinomycetota</taxon>
        <taxon>Actinomycetes</taxon>
        <taxon>Streptosporangiales</taxon>
        <taxon>Nocardiopsidaceae</taxon>
        <taxon>Nocardiopsis</taxon>
    </lineage>
</organism>
<feature type="active site" description="Nucleophile" evidence="9">
    <location>
        <position position="131"/>
    </location>
</feature>
<evidence type="ECO:0000256" key="5">
    <source>
        <dbReference type="ARBA" id="ARBA00022630"/>
    </source>
</evidence>
<dbReference type="Proteomes" id="UP000572635">
    <property type="component" value="Unassembled WGS sequence"/>
</dbReference>
<reference evidence="11 12" key="1">
    <citation type="submission" date="2020-08" db="EMBL/GenBank/DDBJ databases">
        <title>Sequencing the genomes of 1000 actinobacteria strains.</title>
        <authorList>
            <person name="Klenk H.-P."/>
        </authorList>
    </citation>
    <scope>NUCLEOTIDE SEQUENCE [LARGE SCALE GENOMIC DNA]</scope>
    <source>
        <strain evidence="11 12">DSM 44551</strain>
    </source>
</reference>
<evidence type="ECO:0000256" key="8">
    <source>
        <dbReference type="ARBA" id="ARBA00023002"/>
    </source>
</evidence>
<feature type="binding site" evidence="9">
    <location>
        <begin position="247"/>
        <end position="248"/>
    </location>
    <ligand>
        <name>FMN</name>
        <dbReference type="ChEBI" id="CHEBI:58210"/>
    </ligand>
</feature>
<dbReference type="PANTHER" id="PTHR48109:SF1">
    <property type="entry name" value="DIHYDROOROTATE DEHYDROGENASE (FUMARATE)"/>
    <property type="match status" value="1"/>
</dbReference>
<dbReference type="Gene3D" id="3.20.20.70">
    <property type="entry name" value="Aldolase class I"/>
    <property type="match status" value="1"/>
</dbReference>
<dbReference type="PANTHER" id="PTHR48109">
    <property type="entry name" value="DIHYDROOROTATE DEHYDROGENASE (QUINONE), MITOCHONDRIAL-RELATED"/>
    <property type="match status" value="1"/>
</dbReference>
<dbReference type="CDD" id="cd04740">
    <property type="entry name" value="DHOD_1B_like"/>
    <property type="match status" value="1"/>
</dbReference>
<comment type="pathway">
    <text evidence="2 9">Pyrimidine metabolism; UMP biosynthesis via de novo pathway.</text>
</comment>
<dbReference type="Pfam" id="PF01180">
    <property type="entry name" value="DHO_dh"/>
    <property type="match status" value="1"/>
</dbReference>
<evidence type="ECO:0000313" key="12">
    <source>
        <dbReference type="Proteomes" id="UP000572635"/>
    </source>
</evidence>
<dbReference type="InterPro" id="IPR050074">
    <property type="entry name" value="DHO_dehydrogenase"/>
</dbReference>
<feature type="binding site" evidence="9">
    <location>
        <begin position="195"/>
        <end position="196"/>
    </location>
    <ligand>
        <name>substrate</name>
    </ligand>
</feature>
<dbReference type="InterPro" id="IPR033888">
    <property type="entry name" value="DHOD_1B"/>
</dbReference>
<dbReference type="NCBIfam" id="NF005574">
    <property type="entry name" value="PRK07259.1"/>
    <property type="match status" value="1"/>
</dbReference>
<comment type="subcellular location">
    <subcellularLocation>
        <location evidence="1 9">Cytoplasm</location>
    </subcellularLocation>
</comment>
<feature type="domain" description="Dihydroorotate dehydrogenase catalytic" evidence="10">
    <location>
        <begin position="5"/>
        <end position="290"/>
    </location>
</feature>
<feature type="binding site" evidence="9">
    <location>
        <position position="168"/>
    </location>
    <ligand>
        <name>FMN</name>
        <dbReference type="ChEBI" id="CHEBI:58210"/>
    </ligand>
</feature>
<dbReference type="RefSeq" id="WP_184398766.1">
    <property type="nucleotide sequence ID" value="NZ_BAAAJD010000103.1"/>
</dbReference>
<evidence type="ECO:0000256" key="6">
    <source>
        <dbReference type="ARBA" id="ARBA00022643"/>
    </source>
</evidence>
<evidence type="ECO:0000256" key="1">
    <source>
        <dbReference type="ARBA" id="ARBA00004496"/>
    </source>
</evidence>
<dbReference type="InterPro" id="IPR012135">
    <property type="entry name" value="Dihydroorotate_DH_1_2"/>
</dbReference>
<feature type="binding site" evidence="9">
    <location>
        <position position="220"/>
    </location>
    <ligand>
        <name>FMN</name>
        <dbReference type="ChEBI" id="CHEBI:58210"/>
    </ligand>
</feature>
<dbReference type="EMBL" id="JACHDB010000002">
    <property type="protein sequence ID" value="MBB5435730.1"/>
    <property type="molecule type" value="Genomic_DNA"/>
</dbReference>
<evidence type="ECO:0000256" key="9">
    <source>
        <dbReference type="HAMAP-Rule" id="MF_00224"/>
    </source>
</evidence>
<protein>
    <recommendedName>
        <fullName evidence="9">Dihydroorotate dehydrogenase</fullName>
        <shortName evidence="9">DHOD</shortName>
        <shortName evidence="9">DHODase</shortName>
        <shortName evidence="9">DHOdehase</shortName>
        <ecNumber evidence="9">1.3.-.-</ecNumber>
    </recommendedName>
</protein>
<feature type="binding site" evidence="9">
    <location>
        <position position="46"/>
    </location>
    <ligand>
        <name>substrate</name>
    </ligand>
</feature>
<comment type="similarity">
    <text evidence="3 9">Belongs to the dihydroorotate dehydrogenase family. Type 1 subfamily.</text>
</comment>
<feature type="binding site" evidence="9">
    <location>
        <position position="128"/>
    </location>
    <ligand>
        <name>FMN</name>
        <dbReference type="ChEBI" id="CHEBI:58210"/>
    </ligand>
</feature>
<comment type="function">
    <text evidence="9">Catalyzes the conversion of dihydroorotate to orotate.</text>
</comment>
<evidence type="ECO:0000256" key="4">
    <source>
        <dbReference type="ARBA" id="ARBA00022490"/>
    </source>
</evidence>
<dbReference type="InterPro" id="IPR013785">
    <property type="entry name" value="Aldolase_TIM"/>
</dbReference>
<evidence type="ECO:0000256" key="3">
    <source>
        <dbReference type="ARBA" id="ARBA00008008"/>
    </source>
</evidence>
<keyword evidence="4 9" id="KW-0963">Cytoplasm</keyword>
<evidence type="ECO:0000256" key="2">
    <source>
        <dbReference type="ARBA" id="ARBA00004725"/>
    </source>
</evidence>
<dbReference type="InterPro" id="IPR024920">
    <property type="entry name" value="Dihydroorotate_DH_1"/>
</dbReference>
<evidence type="ECO:0000256" key="7">
    <source>
        <dbReference type="ARBA" id="ARBA00022975"/>
    </source>
</evidence>
<comment type="caution">
    <text evidence="11">The sequence shown here is derived from an EMBL/GenBank/DDBJ whole genome shotgun (WGS) entry which is preliminary data.</text>
</comment>
<dbReference type="GO" id="GO:0005737">
    <property type="term" value="C:cytoplasm"/>
    <property type="evidence" value="ECO:0007669"/>
    <property type="project" value="UniProtKB-SubCell"/>
</dbReference>
<comment type="cofactor">
    <cofactor evidence="9">
        <name>FMN</name>
        <dbReference type="ChEBI" id="CHEBI:58210"/>
    </cofactor>
    <text evidence="9">Binds 1 FMN per subunit.</text>
</comment>
<evidence type="ECO:0000259" key="10">
    <source>
        <dbReference type="Pfam" id="PF01180"/>
    </source>
</evidence>
<dbReference type="NCBIfam" id="TIGR01037">
    <property type="entry name" value="pyrD_sub1_fam"/>
    <property type="match status" value="1"/>
</dbReference>
<dbReference type="EC" id="1.3.-.-" evidence="9"/>
<dbReference type="GO" id="GO:0006207">
    <property type="term" value="P:'de novo' pyrimidine nucleobase biosynthetic process"/>
    <property type="evidence" value="ECO:0007669"/>
    <property type="project" value="InterPro"/>
</dbReference>
<proteinExistence type="inferred from homology"/>
<sequence>MSTDLRVRLKDVELANPVLAAAGCAGTGRELAQFFDLSGIGALITKSVTMEPRAGHPAPRIAETPSGMLSATGLQGPGIEVFLQRDLPWLLSRGARVGVSLAGGGAAEYGELARRLSEASGVSFVEVNLSCPNPSDQGRHFTDDPREAARVVHAVRSHTRSDIPVFAKLAADVPDPVELAEACAQARADGLSLINTVRGMAIDPRTLRPAVAGGMGGVSGPAIRPIAVGCVHRVHAALPELPIIGSGGVRTGGDVLEFLAAGASAVAVGTVTFHDPSACVRIVRELEEALAEHGVDRVRDVVGAAHRPLGAAAGAGPLPRG</sequence>
<comment type="caution">
    <text evidence="9">Lacks conserved residue(s) required for the propagation of feature annotation.</text>
</comment>
<keyword evidence="12" id="KW-1185">Reference proteome</keyword>
<dbReference type="PROSITE" id="PS00911">
    <property type="entry name" value="DHODEHASE_1"/>
    <property type="match status" value="1"/>
</dbReference>
<feature type="binding site" evidence="9">
    <location>
        <position position="128"/>
    </location>
    <ligand>
        <name>substrate</name>
    </ligand>
</feature>
<dbReference type="InterPro" id="IPR049622">
    <property type="entry name" value="Dihydroorotate_DH_I"/>
</dbReference>
<dbReference type="UniPathway" id="UPA00070"/>
<accession>A0A7W8VH22</accession>
<dbReference type="PROSITE" id="PS51257">
    <property type="entry name" value="PROKAR_LIPOPROTEIN"/>
    <property type="match status" value="1"/>
</dbReference>
<keyword evidence="8 9" id="KW-0560">Oxidoreductase</keyword>